<evidence type="ECO:0000313" key="2">
    <source>
        <dbReference type="Proteomes" id="UP000789390"/>
    </source>
</evidence>
<organism evidence="1 2">
    <name type="scientific">Daphnia galeata</name>
    <dbReference type="NCBI Taxonomy" id="27404"/>
    <lineage>
        <taxon>Eukaryota</taxon>
        <taxon>Metazoa</taxon>
        <taxon>Ecdysozoa</taxon>
        <taxon>Arthropoda</taxon>
        <taxon>Crustacea</taxon>
        <taxon>Branchiopoda</taxon>
        <taxon>Diplostraca</taxon>
        <taxon>Cladocera</taxon>
        <taxon>Anomopoda</taxon>
        <taxon>Daphniidae</taxon>
        <taxon>Daphnia</taxon>
    </lineage>
</organism>
<evidence type="ECO:0000313" key="1">
    <source>
        <dbReference type="EMBL" id="CAH0101528.1"/>
    </source>
</evidence>
<dbReference type="EMBL" id="CAKKLH010000058">
    <property type="protein sequence ID" value="CAH0101528.1"/>
    <property type="molecule type" value="Genomic_DNA"/>
</dbReference>
<dbReference type="OrthoDB" id="8032690at2759"/>
<dbReference type="Proteomes" id="UP000789390">
    <property type="component" value="Unassembled WGS sequence"/>
</dbReference>
<dbReference type="AlphaFoldDB" id="A0A8J2RCA7"/>
<reference evidence="1" key="1">
    <citation type="submission" date="2021-11" db="EMBL/GenBank/DDBJ databases">
        <authorList>
            <person name="Schell T."/>
        </authorList>
    </citation>
    <scope>NUCLEOTIDE SEQUENCE</scope>
    <source>
        <strain evidence="1">M5</strain>
    </source>
</reference>
<accession>A0A8J2RCA7</accession>
<proteinExistence type="predicted"/>
<name>A0A8J2RCA7_9CRUS</name>
<keyword evidence="2" id="KW-1185">Reference proteome</keyword>
<comment type="caution">
    <text evidence="1">The sequence shown here is derived from an EMBL/GenBank/DDBJ whole genome shotgun (WGS) entry which is preliminary data.</text>
</comment>
<gene>
    <name evidence="1" type="ORF">DGAL_LOCUS3860</name>
</gene>
<protein>
    <submittedName>
        <fullName evidence="1">Uncharacterized protein</fullName>
    </submittedName>
</protein>
<sequence length="181" mass="20430">MEVSKNGFTTLGTLEALSKVFVRGTNRDVDVKSVEEDVVEFFEENFCASQLEEKEKEKSLDKLAGDVHAWDIKTSVLPQFSSPFTVNTSVETFNSSISTRCTVSAKQSDYCILIKSPSSSRIQKFKTLAPGVPLRPRPIVTHWGTWLEAAKYTPIILTTCTKLFLVWRKTMPHRLELHKAC</sequence>